<reference evidence="1 2" key="1">
    <citation type="submission" date="2018-06" db="EMBL/GenBank/DDBJ databases">
        <title>Genomic Encyclopedia of Archaeal and Bacterial Type Strains, Phase II (KMG-II): from individual species to whole genera.</title>
        <authorList>
            <person name="Goeker M."/>
        </authorList>
    </citation>
    <scope>NUCLEOTIDE SEQUENCE [LARGE SCALE GENOMIC DNA]</scope>
    <source>
        <strain evidence="1 2">ATCC BAA-1881</strain>
    </source>
</reference>
<protein>
    <submittedName>
        <fullName evidence="1">Uncharacterized protein</fullName>
    </submittedName>
</protein>
<dbReference type="EMBL" id="QKUF01000019">
    <property type="protein sequence ID" value="PZW25294.1"/>
    <property type="molecule type" value="Genomic_DNA"/>
</dbReference>
<sequence length="97" mass="10643">MSRIRGHSGLANLAEAVKTCLRVTVTAPDTQISLIPFWPIAMLAGTERSSDLTNELLTTPTMSSTSLPSYILHDQNSKEFGCHMILFTPAQAMHQNQ</sequence>
<organism evidence="1 2">
    <name type="scientific">Thermosporothrix hazakensis</name>
    <dbReference type="NCBI Taxonomy" id="644383"/>
    <lineage>
        <taxon>Bacteria</taxon>
        <taxon>Bacillati</taxon>
        <taxon>Chloroflexota</taxon>
        <taxon>Ktedonobacteria</taxon>
        <taxon>Ktedonobacterales</taxon>
        <taxon>Thermosporotrichaceae</taxon>
        <taxon>Thermosporothrix</taxon>
    </lineage>
</organism>
<evidence type="ECO:0000313" key="1">
    <source>
        <dbReference type="EMBL" id="PZW25294.1"/>
    </source>
</evidence>
<accession>A0A326U1V7</accession>
<dbReference type="AlphaFoldDB" id="A0A326U1V7"/>
<comment type="caution">
    <text evidence="1">The sequence shown here is derived from an EMBL/GenBank/DDBJ whole genome shotgun (WGS) entry which is preliminary data.</text>
</comment>
<gene>
    <name evidence="1" type="ORF">EI42_04346</name>
</gene>
<proteinExistence type="predicted"/>
<evidence type="ECO:0000313" key="2">
    <source>
        <dbReference type="Proteomes" id="UP000248806"/>
    </source>
</evidence>
<name>A0A326U1V7_THEHA</name>
<keyword evidence="2" id="KW-1185">Reference proteome</keyword>
<dbReference type="Proteomes" id="UP000248806">
    <property type="component" value="Unassembled WGS sequence"/>
</dbReference>